<dbReference type="Proteomes" id="UP000223968">
    <property type="component" value="Unassembled WGS sequence"/>
</dbReference>
<dbReference type="OrthoDB" id="5341582at2759"/>
<dbReference type="AlphaFoldDB" id="A0A2B7XAW3"/>
<evidence type="ECO:0000259" key="1">
    <source>
        <dbReference type="Pfam" id="PF20237"/>
    </source>
</evidence>
<dbReference type="Pfam" id="PF20237">
    <property type="entry name" value="DUF6594"/>
    <property type="match status" value="1"/>
</dbReference>
<proteinExistence type="predicted"/>
<name>A0A2B7XAW3_9EURO</name>
<evidence type="ECO:0000313" key="3">
    <source>
        <dbReference type="Proteomes" id="UP000223968"/>
    </source>
</evidence>
<accession>A0A2B7XAW3</accession>
<comment type="caution">
    <text evidence="2">The sequence shown here is derived from an EMBL/GenBank/DDBJ whole genome shotgun (WGS) entry which is preliminary data.</text>
</comment>
<gene>
    <name evidence="2" type="ORF">AJ79_06678</name>
</gene>
<reference evidence="2 3" key="1">
    <citation type="submission" date="2017-10" db="EMBL/GenBank/DDBJ databases">
        <title>Comparative genomics in systemic dimorphic fungi from Ajellomycetaceae.</title>
        <authorList>
            <person name="Munoz J.F."/>
            <person name="Mcewen J.G."/>
            <person name="Clay O.K."/>
            <person name="Cuomo C.A."/>
        </authorList>
    </citation>
    <scope>NUCLEOTIDE SEQUENCE [LARGE SCALE GENOMIC DNA]</scope>
    <source>
        <strain evidence="2 3">UAMH5409</strain>
    </source>
</reference>
<evidence type="ECO:0000313" key="2">
    <source>
        <dbReference type="EMBL" id="PGH05837.1"/>
    </source>
</evidence>
<dbReference type="EMBL" id="PDNB01000122">
    <property type="protein sequence ID" value="PGH05837.1"/>
    <property type="molecule type" value="Genomic_DNA"/>
</dbReference>
<dbReference type="STRING" id="1447875.A0A2B7XAW3"/>
<feature type="domain" description="DUF6594" evidence="1">
    <location>
        <begin position="8"/>
        <end position="105"/>
    </location>
</feature>
<protein>
    <recommendedName>
        <fullName evidence="1">DUF6594 domain-containing protein</fullName>
    </recommendedName>
</protein>
<keyword evidence="3" id="KW-1185">Reference proteome</keyword>
<dbReference type="InterPro" id="IPR046529">
    <property type="entry name" value="DUF6594"/>
</dbReference>
<sequence>MLSLGSSRRDTNSERGSVLSEINAALADYDEFIERNRRMLGFEPASCHDVVNLQTWVDGNSCIAREETAYLSQVEDLLGVASPDDNAMTWLRELVENIRVYFRERFSQHHQLD</sequence>
<organism evidence="2 3">
    <name type="scientific">Helicocarpus griseus UAMH5409</name>
    <dbReference type="NCBI Taxonomy" id="1447875"/>
    <lineage>
        <taxon>Eukaryota</taxon>
        <taxon>Fungi</taxon>
        <taxon>Dikarya</taxon>
        <taxon>Ascomycota</taxon>
        <taxon>Pezizomycotina</taxon>
        <taxon>Eurotiomycetes</taxon>
        <taxon>Eurotiomycetidae</taxon>
        <taxon>Onygenales</taxon>
        <taxon>Ajellomycetaceae</taxon>
        <taxon>Helicocarpus</taxon>
    </lineage>
</organism>